<reference evidence="2 3" key="1">
    <citation type="submission" date="2016-10" db="EMBL/GenBank/DDBJ databases">
        <authorList>
            <person name="Varghese N."/>
        </authorList>
    </citation>
    <scope>NUCLEOTIDE SEQUENCE [LARGE SCALE GENOMIC DNA]</scope>
</reference>
<evidence type="ECO:0000313" key="2">
    <source>
        <dbReference type="EMBL" id="SMY21887.1"/>
    </source>
</evidence>
<gene>
    <name evidence="2" type="ORF">ZT1A5_G3325</name>
</gene>
<dbReference type="PANTHER" id="PTHR31118:SF12">
    <property type="entry name" value="CYCLASE-LIKE PROTEIN 2"/>
    <property type="match status" value="1"/>
</dbReference>
<evidence type="ECO:0008006" key="4">
    <source>
        <dbReference type="Google" id="ProtNLM"/>
    </source>
</evidence>
<name>A0A1Y6LBL7_ZYMTR</name>
<dbReference type="InterPro" id="IPR007325">
    <property type="entry name" value="KFase/CYL"/>
</dbReference>
<dbReference type="Pfam" id="PF04199">
    <property type="entry name" value="Cyclase"/>
    <property type="match status" value="1"/>
</dbReference>
<sequence length="276" mass="30432">MFILALFIAILLWITMFVRRSIARLALSPQCLSHSFSRHQTTLSASKPLLIDLSRTLYHRSPAHPFHPPVIITPWDIHQPKKAGDTILRSASYAISMSDHAGTHVDAPKHFDPTPGALSIDQMPLTDFYTSAICLDLSHVELKATISVREMETALTASGEEIQPGDTILLYMAYNKRIPFDDPRWQHEFPGLSLPAVHWLADRGCKMFGVEAVSPAPEGEANFQAHNACGERGITHIEGLDGLEQVVGKGRFKFIGFPLKIGEGSGGPMRAVALFE</sequence>
<protein>
    <recommendedName>
        <fullName evidence="4">Cyclase</fullName>
    </recommendedName>
</protein>
<dbReference type="PANTHER" id="PTHR31118">
    <property type="entry name" value="CYCLASE-LIKE PROTEIN 2"/>
    <property type="match status" value="1"/>
</dbReference>
<proteinExistence type="inferred from homology"/>
<dbReference type="InterPro" id="IPR037175">
    <property type="entry name" value="KFase_sf"/>
</dbReference>
<accession>A0A1Y6LBL7</accession>
<comment type="similarity">
    <text evidence="1">Belongs to the Cyclase 1 superfamily.</text>
</comment>
<dbReference type="Proteomes" id="UP000215453">
    <property type="component" value="Chromosome 2"/>
</dbReference>
<dbReference type="EMBL" id="LT882677">
    <property type="protein sequence ID" value="SMY21887.1"/>
    <property type="molecule type" value="Genomic_DNA"/>
</dbReference>
<organism evidence="2 3">
    <name type="scientific">Zymoseptoria tritici ST99CH_1A5</name>
    <dbReference type="NCBI Taxonomy" id="1276529"/>
    <lineage>
        <taxon>Eukaryota</taxon>
        <taxon>Fungi</taxon>
        <taxon>Dikarya</taxon>
        <taxon>Ascomycota</taxon>
        <taxon>Pezizomycotina</taxon>
        <taxon>Dothideomycetes</taxon>
        <taxon>Dothideomycetidae</taxon>
        <taxon>Mycosphaerellales</taxon>
        <taxon>Mycosphaerellaceae</taxon>
        <taxon>Zymoseptoria</taxon>
    </lineage>
</organism>
<dbReference type="GO" id="GO:0004061">
    <property type="term" value="F:arylformamidase activity"/>
    <property type="evidence" value="ECO:0007669"/>
    <property type="project" value="InterPro"/>
</dbReference>
<evidence type="ECO:0000256" key="1">
    <source>
        <dbReference type="ARBA" id="ARBA00007865"/>
    </source>
</evidence>
<evidence type="ECO:0000313" key="3">
    <source>
        <dbReference type="Proteomes" id="UP000215453"/>
    </source>
</evidence>
<dbReference type="GO" id="GO:0019441">
    <property type="term" value="P:L-tryptophan catabolic process to kynurenine"/>
    <property type="evidence" value="ECO:0007669"/>
    <property type="project" value="InterPro"/>
</dbReference>
<dbReference type="Gene3D" id="3.50.30.50">
    <property type="entry name" value="Putative cyclase"/>
    <property type="match status" value="1"/>
</dbReference>
<dbReference type="SUPFAM" id="SSF102198">
    <property type="entry name" value="Putative cyclase"/>
    <property type="match status" value="1"/>
</dbReference>
<dbReference type="AlphaFoldDB" id="A0A1Y6LBL7"/>